<reference evidence="1 2" key="1">
    <citation type="journal article" date="2016" name="Front. Microbiol.">
        <title>Genomic Resource of Rice Seed Associated Bacteria.</title>
        <authorList>
            <person name="Midha S."/>
            <person name="Bansal K."/>
            <person name="Sharma S."/>
            <person name="Kumar N."/>
            <person name="Patil P.P."/>
            <person name="Chaudhry V."/>
            <person name="Patil P.B."/>
        </authorList>
    </citation>
    <scope>NUCLEOTIDE SEQUENCE [LARGE SCALE GENOMIC DNA]</scope>
    <source>
        <strain evidence="1 2">NS331</strain>
    </source>
</reference>
<proteinExistence type="predicted"/>
<dbReference type="Pfam" id="PF04199">
    <property type="entry name" value="Cyclase"/>
    <property type="match status" value="1"/>
</dbReference>
<dbReference type="EMBL" id="LDSL01000043">
    <property type="protein sequence ID" value="KTT24124.1"/>
    <property type="molecule type" value="Genomic_DNA"/>
</dbReference>
<dbReference type="PANTHER" id="PTHR31118">
    <property type="entry name" value="CYCLASE-LIKE PROTEIN 2"/>
    <property type="match status" value="1"/>
</dbReference>
<dbReference type="AlphaFoldDB" id="A0A147H2G8"/>
<name>A0A147H2G8_9BURK</name>
<keyword evidence="2" id="KW-1185">Reference proteome</keyword>
<comment type="caution">
    <text evidence="1">The sequence shown here is derived from an EMBL/GenBank/DDBJ whole genome shotgun (WGS) entry which is preliminary data.</text>
</comment>
<sequence length="273" mass="29694">MSNATLTPTAAPTGLDALAGLVGALATGRIRVVDLTQTLTPDFPQIALPPEMGQCWPFRIEEVSRYDERGPGWYWNNFSCGEHTGTHFDAPIHWISGRDLPNNAVDTIPVQNFVAPACVIDCSPQVKDDPDYLLTLDDIAEWEAAHGRIPKGAWVLMRTDWSKRTDPAEYQNFDETGQHTPGPSTAAVRFLVEERDVLGFGSEAIGTDAGQGYHLRPPYPCHYYMHGAGRYGLQCLCNLDLLPPAGAVLICPPLKIEKGSGSPLRVLALVGSA</sequence>
<dbReference type="InterPro" id="IPR037175">
    <property type="entry name" value="KFase_sf"/>
</dbReference>
<dbReference type="PANTHER" id="PTHR31118:SF12">
    <property type="entry name" value="CYCLASE-LIKE PROTEIN 2"/>
    <property type="match status" value="1"/>
</dbReference>
<organism evidence="1 2">
    <name type="scientific">Pseudacidovorax intermedius</name>
    <dbReference type="NCBI Taxonomy" id="433924"/>
    <lineage>
        <taxon>Bacteria</taxon>
        <taxon>Pseudomonadati</taxon>
        <taxon>Pseudomonadota</taxon>
        <taxon>Betaproteobacteria</taxon>
        <taxon>Burkholderiales</taxon>
        <taxon>Comamonadaceae</taxon>
        <taxon>Pseudacidovorax</taxon>
    </lineage>
</organism>
<protein>
    <submittedName>
        <fullName evidence="1">Cyclase</fullName>
    </submittedName>
</protein>
<dbReference type="GO" id="GO:0019441">
    <property type="term" value="P:L-tryptophan catabolic process to kynurenine"/>
    <property type="evidence" value="ECO:0007669"/>
    <property type="project" value="InterPro"/>
</dbReference>
<dbReference type="GO" id="GO:0004061">
    <property type="term" value="F:arylformamidase activity"/>
    <property type="evidence" value="ECO:0007669"/>
    <property type="project" value="InterPro"/>
</dbReference>
<dbReference type="Gene3D" id="3.50.30.50">
    <property type="entry name" value="Putative cyclase"/>
    <property type="match status" value="1"/>
</dbReference>
<dbReference type="InterPro" id="IPR007325">
    <property type="entry name" value="KFase/CYL"/>
</dbReference>
<dbReference type="PATRIC" id="fig|433924.3.peg.3255"/>
<gene>
    <name evidence="1" type="ORF">NS331_06575</name>
</gene>
<dbReference type="RefSeq" id="WP_058641205.1">
    <property type="nucleotide sequence ID" value="NZ_LDSL01000043.1"/>
</dbReference>
<dbReference type="Proteomes" id="UP000072741">
    <property type="component" value="Unassembled WGS sequence"/>
</dbReference>
<dbReference type="OrthoDB" id="9796085at2"/>
<dbReference type="SUPFAM" id="SSF102198">
    <property type="entry name" value="Putative cyclase"/>
    <property type="match status" value="1"/>
</dbReference>
<evidence type="ECO:0000313" key="2">
    <source>
        <dbReference type="Proteomes" id="UP000072741"/>
    </source>
</evidence>
<accession>A0A147H2G8</accession>
<evidence type="ECO:0000313" key="1">
    <source>
        <dbReference type="EMBL" id="KTT24124.1"/>
    </source>
</evidence>